<feature type="transmembrane region" description="Helical" evidence="1">
    <location>
        <begin position="12"/>
        <end position="33"/>
    </location>
</feature>
<keyword evidence="1" id="KW-0812">Transmembrane</keyword>
<keyword evidence="1" id="KW-1133">Transmembrane helix</keyword>
<comment type="caution">
    <text evidence="2">The sequence shown here is derived from an EMBL/GenBank/DDBJ whole genome shotgun (WGS) entry which is preliminary data.</text>
</comment>
<accession>U7QJV1</accession>
<dbReference type="Proteomes" id="UP000017127">
    <property type="component" value="Unassembled WGS sequence"/>
</dbReference>
<dbReference type="EMBL" id="AUZM01000032">
    <property type="protein sequence ID" value="ERT06701.1"/>
    <property type="molecule type" value="Genomic_DNA"/>
</dbReference>
<evidence type="ECO:0000313" key="3">
    <source>
        <dbReference type="Proteomes" id="UP000017127"/>
    </source>
</evidence>
<protein>
    <submittedName>
        <fullName evidence="2">Uncharacterized protein</fullName>
    </submittedName>
</protein>
<organism evidence="2 3">
    <name type="scientific">Lyngbya aestuarii BL J</name>
    <dbReference type="NCBI Taxonomy" id="1348334"/>
    <lineage>
        <taxon>Bacteria</taxon>
        <taxon>Bacillati</taxon>
        <taxon>Cyanobacteriota</taxon>
        <taxon>Cyanophyceae</taxon>
        <taxon>Oscillatoriophycideae</taxon>
        <taxon>Oscillatoriales</taxon>
        <taxon>Microcoleaceae</taxon>
        <taxon>Lyngbya</taxon>
    </lineage>
</organism>
<name>U7QJV1_9CYAN</name>
<reference evidence="2 3" key="1">
    <citation type="journal article" date="2013" name="Front. Microbiol.">
        <title>Comparative genomic analyses of the cyanobacterium, Lyngbya aestuarii BL J, a powerful hydrogen producer.</title>
        <authorList>
            <person name="Kothari A."/>
            <person name="Vaughn M."/>
            <person name="Garcia-Pichel F."/>
        </authorList>
    </citation>
    <scope>NUCLEOTIDE SEQUENCE [LARGE SCALE GENOMIC DNA]</scope>
    <source>
        <strain evidence="2 3">BL J</strain>
    </source>
</reference>
<keyword evidence="1" id="KW-0472">Membrane</keyword>
<gene>
    <name evidence="2" type="ORF">M595_3356</name>
</gene>
<proteinExistence type="predicted"/>
<keyword evidence="3" id="KW-1185">Reference proteome</keyword>
<dbReference type="AlphaFoldDB" id="U7QJV1"/>
<evidence type="ECO:0000313" key="2">
    <source>
        <dbReference type="EMBL" id="ERT06701.1"/>
    </source>
</evidence>
<sequence length="53" mass="5970">MQQAARYREFSFVLAGILVAISAAAMILVYFLMGSCVEHLFQISNHSYSYSSF</sequence>
<evidence type="ECO:0000256" key="1">
    <source>
        <dbReference type="SAM" id="Phobius"/>
    </source>
</evidence>